<gene>
    <name evidence="1" type="ORF">E4P82_13295</name>
</gene>
<protein>
    <submittedName>
        <fullName evidence="1">Glycosyltransferase</fullName>
    </submittedName>
</protein>
<evidence type="ECO:0000313" key="2">
    <source>
        <dbReference type="Proteomes" id="UP000760480"/>
    </source>
</evidence>
<dbReference type="InterPro" id="IPR018641">
    <property type="entry name" value="Trfase_1_rSAM/seldom-assoc"/>
</dbReference>
<dbReference type="SUPFAM" id="SSF53448">
    <property type="entry name" value="Nucleotide-diphospho-sugar transferases"/>
    <property type="match status" value="1"/>
</dbReference>
<dbReference type="PANTHER" id="PTHR36529:SF1">
    <property type="entry name" value="GLYCOSYLTRANSFERASE"/>
    <property type="match status" value="1"/>
</dbReference>
<dbReference type="EMBL" id="SPMZ01000037">
    <property type="protein sequence ID" value="NMQ20087.1"/>
    <property type="molecule type" value="Genomic_DNA"/>
</dbReference>
<evidence type="ECO:0000313" key="1">
    <source>
        <dbReference type="EMBL" id="NMQ20087.1"/>
    </source>
</evidence>
<dbReference type="RefSeq" id="WP_169249345.1">
    <property type="nucleotide sequence ID" value="NZ_SPMZ01000037.1"/>
</dbReference>
<dbReference type="PANTHER" id="PTHR36529">
    <property type="entry name" value="SLL1095 PROTEIN"/>
    <property type="match status" value="1"/>
</dbReference>
<dbReference type="InterPro" id="IPR029044">
    <property type="entry name" value="Nucleotide-diphossugar_trans"/>
</dbReference>
<comment type="caution">
    <text evidence="1">The sequence shown here is derived from an EMBL/GenBank/DDBJ whole genome shotgun (WGS) entry which is preliminary data.</text>
</comment>
<accession>A0ABX1TMZ9</accession>
<dbReference type="Pfam" id="PF09837">
    <property type="entry name" value="DUF2064"/>
    <property type="match status" value="1"/>
</dbReference>
<dbReference type="Gene3D" id="3.90.550.10">
    <property type="entry name" value="Spore Coat Polysaccharide Biosynthesis Protein SpsA, Chain A"/>
    <property type="match status" value="1"/>
</dbReference>
<dbReference type="Proteomes" id="UP000760480">
    <property type="component" value="Unassembled WGS sequence"/>
</dbReference>
<proteinExistence type="predicted"/>
<sequence length="225" mass="24620">MNLPHDYEFPTARLLIFAKAPVPGRVKTRLAGRLGTRGAAALYKKLLRRTLAIAREARLCPVELWCAPDGRYGFFTACRREYGVRLRRQCGGDLGRRMNQALNRTLAAHRFAVLIGGDCVSLGAAELRAAFTRLAAGRDAVLGPARDGGYLLVGLRQPRPALFRGIAWGTSAVLAATRRRLHRSGADWAELSPGWDVDTPADLRRLRRVQAGESVTSASPKYSAV</sequence>
<dbReference type="NCBIfam" id="TIGR04282">
    <property type="entry name" value="glyco_like_cofC"/>
    <property type="match status" value="1"/>
</dbReference>
<reference evidence="1 2" key="1">
    <citation type="submission" date="2019-03" db="EMBL/GenBank/DDBJ databases">
        <title>Metabolic reconstructions from genomes of highly enriched 'Candidatus Accumulibacter' and 'Candidatus Competibacter' bioreactor populations.</title>
        <authorList>
            <person name="Annavajhala M.K."/>
            <person name="Welles L."/>
            <person name="Abbas B."/>
            <person name="Sorokin D."/>
            <person name="Park H."/>
            <person name="Van Loosdrecht M."/>
            <person name="Chandran K."/>
        </authorList>
    </citation>
    <scope>NUCLEOTIDE SEQUENCE [LARGE SCALE GENOMIC DNA]</scope>
    <source>
        <strain evidence="1 2">SBR_G</strain>
    </source>
</reference>
<keyword evidence="2" id="KW-1185">Reference proteome</keyword>
<organism evidence="1 2">
    <name type="scientific">Candidatus Competibacter phosphatis</name>
    <dbReference type="NCBI Taxonomy" id="221280"/>
    <lineage>
        <taxon>Bacteria</taxon>
        <taxon>Pseudomonadati</taxon>
        <taxon>Pseudomonadota</taxon>
        <taxon>Gammaproteobacteria</taxon>
        <taxon>Candidatus Competibacteraceae</taxon>
        <taxon>Candidatus Competibacter</taxon>
    </lineage>
</organism>
<name>A0ABX1TMZ9_9GAMM</name>